<proteinExistence type="predicted"/>
<protein>
    <submittedName>
        <fullName evidence="2">Uncharacterized protein</fullName>
    </submittedName>
</protein>
<reference evidence="2" key="1">
    <citation type="submission" date="2022-11" db="UniProtKB">
        <authorList>
            <consortium name="WormBaseParasite"/>
        </authorList>
    </citation>
    <scope>IDENTIFICATION</scope>
</reference>
<organism evidence="1 2">
    <name type="scientific">Ditylenchus dipsaci</name>
    <dbReference type="NCBI Taxonomy" id="166011"/>
    <lineage>
        <taxon>Eukaryota</taxon>
        <taxon>Metazoa</taxon>
        <taxon>Ecdysozoa</taxon>
        <taxon>Nematoda</taxon>
        <taxon>Chromadorea</taxon>
        <taxon>Rhabditida</taxon>
        <taxon>Tylenchina</taxon>
        <taxon>Tylenchomorpha</taxon>
        <taxon>Sphaerularioidea</taxon>
        <taxon>Anguinidae</taxon>
        <taxon>Anguininae</taxon>
        <taxon>Ditylenchus</taxon>
    </lineage>
</organism>
<dbReference type="WBParaSite" id="jg15834">
    <property type="protein sequence ID" value="jg15834"/>
    <property type="gene ID" value="jg15834"/>
</dbReference>
<evidence type="ECO:0000313" key="2">
    <source>
        <dbReference type="WBParaSite" id="jg15834"/>
    </source>
</evidence>
<evidence type="ECO:0000313" key="1">
    <source>
        <dbReference type="Proteomes" id="UP000887574"/>
    </source>
</evidence>
<name>A0A915D686_9BILA</name>
<keyword evidence="1" id="KW-1185">Reference proteome</keyword>
<dbReference type="Proteomes" id="UP000887574">
    <property type="component" value="Unplaced"/>
</dbReference>
<accession>A0A915D686</accession>
<sequence length="128" mass="14347">MSIAAAIGAGQSSQVLADSMCANFDDLRFDSINNFGRISEELDLVPENDSINHKSLGMVNSAFAADSNDEVYDIPHEESQNIILNWMRNKSMSTQIYRKPYPPFPSDDTEPIRVMPSGWREYKTLGGR</sequence>
<dbReference type="AlphaFoldDB" id="A0A915D686"/>